<accession>B3PMI9</accession>
<evidence type="ECO:0000256" key="1">
    <source>
        <dbReference type="ARBA" id="ARBA00004651"/>
    </source>
</evidence>
<organism evidence="8 9">
    <name type="scientific">Metamycoplasma arthritidis (strain 158L3-1)</name>
    <name type="common">Mycoplasma arthritidis</name>
    <dbReference type="NCBI Taxonomy" id="243272"/>
    <lineage>
        <taxon>Bacteria</taxon>
        <taxon>Bacillati</taxon>
        <taxon>Mycoplasmatota</taxon>
        <taxon>Mycoplasmoidales</taxon>
        <taxon>Metamycoplasmataceae</taxon>
        <taxon>Metamycoplasma</taxon>
    </lineage>
</organism>
<evidence type="ECO:0000256" key="2">
    <source>
        <dbReference type="ARBA" id="ARBA00022475"/>
    </source>
</evidence>
<comment type="subcellular location">
    <subcellularLocation>
        <location evidence="1">Cell membrane</location>
        <topology evidence="1">Multi-pass membrane protein</topology>
    </subcellularLocation>
</comment>
<evidence type="ECO:0000313" key="8">
    <source>
        <dbReference type="EMBL" id="ACF07241.1"/>
    </source>
</evidence>
<feature type="transmembrane region" description="Helical" evidence="6">
    <location>
        <begin position="422"/>
        <end position="439"/>
    </location>
</feature>
<evidence type="ECO:0000259" key="7">
    <source>
        <dbReference type="Pfam" id="PF03772"/>
    </source>
</evidence>
<dbReference type="GO" id="GO:0005886">
    <property type="term" value="C:plasma membrane"/>
    <property type="evidence" value="ECO:0007669"/>
    <property type="project" value="UniProtKB-SubCell"/>
</dbReference>
<dbReference type="Proteomes" id="UP000008812">
    <property type="component" value="Chromosome"/>
</dbReference>
<feature type="transmembrane region" description="Helical" evidence="6">
    <location>
        <begin position="342"/>
        <end position="360"/>
    </location>
</feature>
<keyword evidence="4 6" id="KW-1133">Transmembrane helix</keyword>
<dbReference type="InterPro" id="IPR052159">
    <property type="entry name" value="Competence_DNA_uptake"/>
</dbReference>
<keyword evidence="5 6" id="KW-0472">Membrane</keyword>
<reference evidence="8 9" key="1">
    <citation type="journal article" date="2008" name="Infect. Immun.">
        <title>Genome of Mycoplasma arthritidis.</title>
        <authorList>
            <person name="Dybvig K."/>
            <person name="Zuhua C."/>
            <person name="Lao P."/>
            <person name="Jordan D.S."/>
            <person name="French C.T."/>
            <person name="Tu A.H."/>
            <person name="Loraine A.E."/>
        </authorList>
    </citation>
    <scope>NUCLEOTIDE SEQUENCE [LARGE SCALE GENOMIC DNA]</scope>
    <source>
        <strain evidence="8 9">158L3-1</strain>
    </source>
</reference>
<feature type="transmembrane region" description="Helical" evidence="6">
    <location>
        <begin position="372"/>
        <end position="395"/>
    </location>
</feature>
<dbReference type="NCBIfam" id="TIGR00360">
    <property type="entry name" value="ComEC_N-term"/>
    <property type="match status" value="1"/>
</dbReference>
<dbReference type="PANTHER" id="PTHR30619:SF7">
    <property type="entry name" value="BETA-LACTAMASE DOMAIN PROTEIN"/>
    <property type="match status" value="1"/>
</dbReference>
<dbReference type="HOGENOM" id="CLU_601064_0_0_14"/>
<feature type="transmembrane region" description="Helical" evidence="6">
    <location>
        <begin position="248"/>
        <end position="276"/>
    </location>
</feature>
<feature type="transmembrane region" description="Helical" evidence="6">
    <location>
        <begin position="48"/>
        <end position="64"/>
    </location>
</feature>
<dbReference type="RefSeq" id="WP_012498198.1">
    <property type="nucleotide sequence ID" value="NC_011025.1"/>
</dbReference>
<dbReference type="AlphaFoldDB" id="B3PMI9"/>
<evidence type="ECO:0000256" key="3">
    <source>
        <dbReference type="ARBA" id="ARBA00022692"/>
    </source>
</evidence>
<evidence type="ECO:0000313" key="9">
    <source>
        <dbReference type="Proteomes" id="UP000008812"/>
    </source>
</evidence>
<gene>
    <name evidence="8" type="ordered locus">MARTH_orf372</name>
</gene>
<dbReference type="Pfam" id="PF03772">
    <property type="entry name" value="Competence"/>
    <property type="match status" value="1"/>
</dbReference>
<evidence type="ECO:0000256" key="4">
    <source>
        <dbReference type="ARBA" id="ARBA00022989"/>
    </source>
</evidence>
<feature type="transmembrane region" description="Helical" evidence="6">
    <location>
        <begin position="288"/>
        <end position="305"/>
    </location>
</feature>
<proteinExistence type="predicted"/>
<feature type="transmembrane region" description="Helical" evidence="6">
    <location>
        <begin position="71"/>
        <end position="89"/>
    </location>
</feature>
<name>B3PMI9_META1</name>
<feature type="domain" description="ComEC/Rec2-related protein" evidence="7">
    <location>
        <begin position="193"/>
        <end position="411"/>
    </location>
</feature>
<keyword evidence="9" id="KW-1185">Reference proteome</keyword>
<evidence type="ECO:0000256" key="5">
    <source>
        <dbReference type="ARBA" id="ARBA00023136"/>
    </source>
</evidence>
<protein>
    <submittedName>
        <fullName evidence="8">Conserved hypothetical membrane protein</fullName>
    </submittedName>
</protein>
<feature type="transmembrane region" description="Helical" evidence="6">
    <location>
        <begin position="312"/>
        <end position="330"/>
    </location>
</feature>
<dbReference type="InterPro" id="IPR004477">
    <property type="entry name" value="ComEC_N"/>
</dbReference>
<feature type="transmembrane region" description="Helical" evidence="6">
    <location>
        <begin position="21"/>
        <end position="42"/>
    </location>
</feature>
<dbReference type="NCBIfam" id="NF045979">
    <property type="entry name" value="ComEC_MAG0480"/>
    <property type="match status" value="1"/>
</dbReference>
<dbReference type="PANTHER" id="PTHR30619">
    <property type="entry name" value="DNA INTERNALIZATION/COMPETENCE PROTEIN COMEC/REC2"/>
    <property type="match status" value="1"/>
</dbReference>
<dbReference type="STRING" id="243272.MARTH_orf372"/>
<feature type="transmembrane region" description="Helical" evidence="6">
    <location>
        <begin position="214"/>
        <end position="236"/>
    </location>
</feature>
<keyword evidence="3 6" id="KW-0812">Transmembrane</keyword>
<dbReference type="EMBL" id="CP001047">
    <property type="protein sequence ID" value="ACF07241.1"/>
    <property type="molecule type" value="Genomic_DNA"/>
</dbReference>
<dbReference type="KEGG" id="mat:MARTH_orf372"/>
<evidence type="ECO:0000256" key="6">
    <source>
        <dbReference type="SAM" id="Phobius"/>
    </source>
</evidence>
<dbReference type="eggNOG" id="COG0658">
    <property type="taxonomic scope" value="Bacteria"/>
</dbReference>
<sequence length="459" mass="53825">MKRFWINKGLGTQNFRDFKKINNIWNLIFVAFLCALCLFIAITNPNNLLFWFAFIVIVFINLFNPKFHLCWTLMALTMMASYLLFWAIVTSLNNIEIDQSFKIIRRYRNSFIVNYNGINIIVKNSNTLYQVNDIIQLKGKLKMISNISNFNLSNNTFLELIDYDIKRIFNDSSWLENYLASRYEPANKFLLLLLLSRRVDLTASLLESAKELNIAHLFVISGLHFGLFYLTFLWILKKCKVNVDIANLISVVILFAYLFLLDFQISALRAFTFIVAKLINDKLLDKKFNSLDILVFVALLFMIVNPNIIYNYSFILSFTITFVILLIVQATNKFKSEWIKNVLVLLGAYLSSLLISLTFNQKIVTLGFIYQIFFSPIIIFSYFFSMLFFWTSYLLPFYFKILNSLIQIIKTTSVVLEVPKKLYYLPLILHLLFFILSSSRISKVLTFSKAIWFKKLKVR</sequence>
<keyword evidence="2" id="KW-1003">Cell membrane</keyword>